<accession>A0A1E3VIU0</accession>
<dbReference type="AlphaFoldDB" id="A0A1E3VIU0"/>
<proteinExistence type="predicted"/>
<evidence type="ECO:0000313" key="2">
    <source>
        <dbReference type="Proteomes" id="UP000094472"/>
    </source>
</evidence>
<organism evidence="1 2">
    <name type="scientific">Methyloceanibacter superfactus</name>
    <dbReference type="NCBI Taxonomy" id="1774969"/>
    <lineage>
        <taxon>Bacteria</taxon>
        <taxon>Pseudomonadati</taxon>
        <taxon>Pseudomonadota</taxon>
        <taxon>Alphaproteobacteria</taxon>
        <taxon>Hyphomicrobiales</taxon>
        <taxon>Hyphomicrobiaceae</taxon>
        <taxon>Methyloceanibacter</taxon>
    </lineage>
</organism>
<gene>
    <name evidence="1" type="ORF">AUC69_04330</name>
</gene>
<keyword evidence="2" id="KW-1185">Reference proteome</keyword>
<sequence length="128" mass="14362">MMQRARDETGRFEAMFKCQLREVYCWEKGSSFAPFINETESIEFGDLNSLAKGENCKYIQNGPYRIKICIDSPNGGTKGATLRAGENTVDVVSFDGHGEVFMFMPVERVNVTDGKVLGSAEGCFKIRW</sequence>
<name>A0A1E3VIU0_9HYPH</name>
<protein>
    <submittedName>
        <fullName evidence="1">Uncharacterized protein</fullName>
    </submittedName>
</protein>
<comment type="caution">
    <text evidence="1">The sequence shown here is derived from an EMBL/GenBank/DDBJ whole genome shotgun (WGS) entry which is preliminary data.</text>
</comment>
<dbReference type="EMBL" id="LPWF01000038">
    <property type="protein sequence ID" value="ODR93434.1"/>
    <property type="molecule type" value="Genomic_DNA"/>
</dbReference>
<reference evidence="1 2" key="1">
    <citation type="journal article" date="2016" name="Environ. Microbiol.">
        <title>New Methyloceanibacter diversity from North Sea sediments includes methanotroph containing solely the soluble methane monooxygenase.</title>
        <authorList>
            <person name="Vekeman B."/>
            <person name="Kerckhof F.M."/>
            <person name="Cremers G."/>
            <person name="de Vos P."/>
            <person name="Vandamme P."/>
            <person name="Boon N."/>
            <person name="Op den Camp H.J."/>
            <person name="Heylen K."/>
        </authorList>
    </citation>
    <scope>NUCLEOTIDE SEQUENCE [LARGE SCALE GENOMIC DNA]</scope>
    <source>
        <strain evidence="1 2">R-67175</strain>
    </source>
</reference>
<dbReference type="Proteomes" id="UP000094472">
    <property type="component" value="Unassembled WGS sequence"/>
</dbReference>
<evidence type="ECO:0000313" key="1">
    <source>
        <dbReference type="EMBL" id="ODR93434.1"/>
    </source>
</evidence>